<dbReference type="Proteomes" id="UP000053989">
    <property type="component" value="Unassembled WGS sequence"/>
</dbReference>
<dbReference type="InParanoid" id="A0A0C3AXJ0"/>
<dbReference type="HOGENOM" id="CLU_011639_1_0_1"/>
<protein>
    <recommendedName>
        <fullName evidence="3">Conserved oligomeric Golgi complex subunit 3</fullName>
    </recommendedName>
    <alternativeName>
        <fullName evidence="8">Component of oligomeric Golgi complex 3</fullName>
    </alternativeName>
</protein>
<evidence type="ECO:0000256" key="7">
    <source>
        <dbReference type="ARBA" id="ARBA00023136"/>
    </source>
</evidence>
<dbReference type="InterPro" id="IPR048320">
    <property type="entry name" value="COG3_N"/>
</dbReference>
<evidence type="ECO:0000256" key="9">
    <source>
        <dbReference type="SAM" id="Coils"/>
    </source>
</evidence>
<proteinExistence type="inferred from homology"/>
<evidence type="ECO:0000259" key="11">
    <source>
        <dbReference type="Pfam" id="PF04136"/>
    </source>
</evidence>
<evidence type="ECO:0000313" key="13">
    <source>
        <dbReference type="EMBL" id="KIM69687.1"/>
    </source>
</evidence>
<dbReference type="OrthoDB" id="296793at2759"/>
<dbReference type="PANTHER" id="PTHR13302:SF8">
    <property type="entry name" value="CONSERVED OLIGOMERIC GOLGI COMPLEX SUBUNIT 3"/>
    <property type="match status" value="1"/>
</dbReference>
<dbReference type="FunCoup" id="A0A0C3AXJ0">
    <property type="interactions" value="634"/>
</dbReference>
<keyword evidence="9" id="KW-0175">Coiled coil</keyword>
<evidence type="ECO:0000313" key="14">
    <source>
        <dbReference type="Proteomes" id="UP000053989"/>
    </source>
</evidence>
<dbReference type="GO" id="GO:0000139">
    <property type="term" value="C:Golgi membrane"/>
    <property type="evidence" value="ECO:0007669"/>
    <property type="project" value="UniProtKB-SubCell"/>
</dbReference>
<accession>A0A0C3AXJ0</accession>
<feature type="region of interest" description="Disordered" evidence="10">
    <location>
        <begin position="58"/>
        <end position="89"/>
    </location>
</feature>
<comment type="similarity">
    <text evidence="2">Belongs to the COG3 family.</text>
</comment>
<evidence type="ECO:0000256" key="3">
    <source>
        <dbReference type="ARBA" id="ARBA00020976"/>
    </source>
</evidence>
<feature type="coiled-coil region" evidence="9">
    <location>
        <begin position="142"/>
        <end position="200"/>
    </location>
</feature>
<keyword evidence="5" id="KW-0653">Protein transport</keyword>
<gene>
    <name evidence="13" type="ORF">SCLCIDRAFT_1208193</name>
</gene>
<sequence length="825" mass="93540">MSAVKTAPQRRTAPLASTQQPKAQITLEEWEARAPLSDLALRSVATVQAASEKVPLPLKSSIEDADTSRPSTPNLRHATAKLGPGSRPSTPGLIVARSLSSHALDPKHPVQTPQQFYDWFAQIDRSVAHSQEAHFRAHVAVLADHLDTADMLLERIDEIEQEVDGMLEGWKKVEWSGKNIKDACEQLLEERDTLLELTDEVDARLEYFQELEHATRMLNHPGESLVLQTDFLYMVERVDICIEYLKAHRYFKEAEVYLLRFQQCMTRAMTLIKMFFVGSLRALTADISKRLSEKDVSVTAQTHLLYTRFRSVTPQLGPLLGELERRAAVHPDELSALLSECHSAYFSARKSLLIARLMEEIKGLDPTRTELVELTNAGCTYLKQLCTDEFFLFREFFNSGEDQLYAYLENLCDYLYDDLRPRILHETKLTTLCEVCTVLQALMVLDIAEFPDESPDELSVDLDHPKPRGLDRLHISHLLQMVLQDAQTRLFFKAQSVIQADIRNYIPKPEDLAYPDKLLAARKPAPQFDMKEKGSSSRLFQLSSLDKKETWYPTLQKTIWVLSQLHDYVKPPIFEDIAQEAISLCRQSLVSSAHILSQRNAATSTLDGELFLVRHLLILKEVANNLAISEKDAQPRADLSGMTDTLTSVLSKTTAFLPEALFASLGMPRMHDNIPDSRRDIDQDLKRACQSVISLCSKPLCEPLREWVDKVLAFNASRSISPHPSQPNPLLTEQPWARQPIAEGLHKKFVEACERDLRIFVTKLRLYLEDSRTVAVLLTHVKDAIVDGYMTFQDTVRNMYAGVLKSVVFSEDSLKEWVGTICDGQ</sequence>
<evidence type="ECO:0000256" key="8">
    <source>
        <dbReference type="ARBA" id="ARBA00031339"/>
    </source>
</evidence>
<dbReference type="STRING" id="1036808.A0A0C3AXJ0"/>
<reference evidence="13 14" key="1">
    <citation type="submission" date="2014-04" db="EMBL/GenBank/DDBJ databases">
        <authorList>
            <consortium name="DOE Joint Genome Institute"/>
            <person name="Kuo A."/>
            <person name="Kohler A."/>
            <person name="Nagy L.G."/>
            <person name="Floudas D."/>
            <person name="Copeland A."/>
            <person name="Barry K.W."/>
            <person name="Cichocki N."/>
            <person name="Veneault-Fourrey C."/>
            <person name="LaButti K."/>
            <person name="Lindquist E.A."/>
            <person name="Lipzen A."/>
            <person name="Lundell T."/>
            <person name="Morin E."/>
            <person name="Murat C."/>
            <person name="Sun H."/>
            <person name="Tunlid A."/>
            <person name="Henrissat B."/>
            <person name="Grigoriev I.V."/>
            <person name="Hibbett D.S."/>
            <person name="Martin F."/>
            <person name="Nordberg H.P."/>
            <person name="Cantor M.N."/>
            <person name="Hua S.X."/>
        </authorList>
    </citation>
    <scope>NUCLEOTIDE SEQUENCE [LARGE SCALE GENOMIC DNA]</scope>
    <source>
        <strain evidence="13 14">Foug A</strain>
    </source>
</reference>
<dbReference type="GO" id="GO:0007030">
    <property type="term" value="P:Golgi organization"/>
    <property type="evidence" value="ECO:0007669"/>
    <property type="project" value="TreeGrafter"/>
</dbReference>
<dbReference type="GO" id="GO:0006891">
    <property type="term" value="P:intra-Golgi vesicle-mediated transport"/>
    <property type="evidence" value="ECO:0007669"/>
    <property type="project" value="TreeGrafter"/>
</dbReference>
<organism evidence="13 14">
    <name type="scientific">Scleroderma citrinum Foug A</name>
    <dbReference type="NCBI Taxonomy" id="1036808"/>
    <lineage>
        <taxon>Eukaryota</taxon>
        <taxon>Fungi</taxon>
        <taxon>Dikarya</taxon>
        <taxon>Basidiomycota</taxon>
        <taxon>Agaricomycotina</taxon>
        <taxon>Agaricomycetes</taxon>
        <taxon>Agaricomycetidae</taxon>
        <taxon>Boletales</taxon>
        <taxon>Sclerodermatineae</taxon>
        <taxon>Sclerodermataceae</taxon>
        <taxon>Scleroderma</taxon>
    </lineage>
</organism>
<keyword evidence="14" id="KW-1185">Reference proteome</keyword>
<dbReference type="InterPro" id="IPR007265">
    <property type="entry name" value="COG_su3"/>
</dbReference>
<feature type="domain" description="Conserved oligomeric Golgi complex subunit 3 N-terminal" evidence="11">
    <location>
        <begin position="139"/>
        <end position="281"/>
    </location>
</feature>
<evidence type="ECO:0000256" key="1">
    <source>
        <dbReference type="ARBA" id="ARBA00004395"/>
    </source>
</evidence>
<feature type="domain" description="Conserved oligomeric Golgi complex subunit 3 C-terminal" evidence="12">
    <location>
        <begin position="303"/>
        <end position="641"/>
    </location>
</feature>
<dbReference type="GO" id="GO:0005801">
    <property type="term" value="C:cis-Golgi network"/>
    <property type="evidence" value="ECO:0007669"/>
    <property type="project" value="InterPro"/>
</dbReference>
<keyword evidence="7" id="KW-0472">Membrane</keyword>
<reference evidence="14" key="2">
    <citation type="submission" date="2015-01" db="EMBL/GenBank/DDBJ databases">
        <title>Evolutionary Origins and Diversification of the Mycorrhizal Mutualists.</title>
        <authorList>
            <consortium name="DOE Joint Genome Institute"/>
            <consortium name="Mycorrhizal Genomics Consortium"/>
            <person name="Kohler A."/>
            <person name="Kuo A."/>
            <person name="Nagy L.G."/>
            <person name="Floudas D."/>
            <person name="Copeland A."/>
            <person name="Barry K.W."/>
            <person name="Cichocki N."/>
            <person name="Veneault-Fourrey C."/>
            <person name="LaButti K."/>
            <person name="Lindquist E.A."/>
            <person name="Lipzen A."/>
            <person name="Lundell T."/>
            <person name="Morin E."/>
            <person name="Murat C."/>
            <person name="Riley R."/>
            <person name="Ohm R."/>
            <person name="Sun H."/>
            <person name="Tunlid A."/>
            <person name="Henrissat B."/>
            <person name="Grigoriev I.V."/>
            <person name="Hibbett D.S."/>
            <person name="Martin F."/>
        </authorList>
    </citation>
    <scope>NUCLEOTIDE SEQUENCE [LARGE SCALE GENOMIC DNA]</scope>
    <source>
        <strain evidence="14">Foug A</strain>
    </source>
</reference>
<keyword evidence="6" id="KW-0333">Golgi apparatus</keyword>
<dbReference type="GO" id="GO:0006886">
    <property type="term" value="P:intracellular protein transport"/>
    <property type="evidence" value="ECO:0007669"/>
    <property type="project" value="InterPro"/>
</dbReference>
<dbReference type="EMBL" id="KN822006">
    <property type="protein sequence ID" value="KIM69687.1"/>
    <property type="molecule type" value="Genomic_DNA"/>
</dbReference>
<keyword evidence="4" id="KW-0813">Transport</keyword>
<dbReference type="InterPro" id="IPR048685">
    <property type="entry name" value="COG3_C"/>
</dbReference>
<evidence type="ECO:0000256" key="4">
    <source>
        <dbReference type="ARBA" id="ARBA00022448"/>
    </source>
</evidence>
<dbReference type="GO" id="GO:0017119">
    <property type="term" value="C:Golgi transport complex"/>
    <property type="evidence" value="ECO:0007669"/>
    <property type="project" value="TreeGrafter"/>
</dbReference>
<name>A0A0C3AXJ0_9AGAM</name>
<evidence type="ECO:0000256" key="2">
    <source>
        <dbReference type="ARBA" id="ARBA00009936"/>
    </source>
</evidence>
<dbReference type="AlphaFoldDB" id="A0A0C3AXJ0"/>
<evidence type="ECO:0000256" key="10">
    <source>
        <dbReference type="SAM" id="MobiDB-lite"/>
    </source>
</evidence>
<dbReference type="PANTHER" id="PTHR13302">
    <property type="entry name" value="CONSERVED OLIGOMERIC GOLGI COMPLEX COMPONENT 3"/>
    <property type="match status" value="1"/>
</dbReference>
<dbReference type="Pfam" id="PF04136">
    <property type="entry name" value="COG3_N"/>
    <property type="match status" value="1"/>
</dbReference>
<feature type="region of interest" description="Disordered" evidence="10">
    <location>
        <begin position="1"/>
        <end position="22"/>
    </location>
</feature>
<comment type="subcellular location">
    <subcellularLocation>
        <location evidence="1">Golgi apparatus membrane</location>
        <topology evidence="1">Peripheral membrane protein</topology>
    </subcellularLocation>
</comment>
<evidence type="ECO:0000256" key="5">
    <source>
        <dbReference type="ARBA" id="ARBA00022927"/>
    </source>
</evidence>
<dbReference type="Pfam" id="PF20671">
    <property type="entry name" value="COG3_C"/>
    <property type="match status" value="1"/>
</dbReference>
<evidence type="ECO:0000259" key="12">
    <source>
        <dbReference type="Pfam" id="PF20671"/>
    </source>
</evidence>
<evidence type="ECO:0000256" key="6">
    <source>
        <dbReference type="ARBA" id="ARBA00023034"/>
    </source>
</evidence>